<dbReference type="InterPro" id="IPR001611">
    <property type="entry name" value="Leu-rich_rpt"/>
</dbReference>
<sequence length="469" mass="49306">MKRFTAIMLVTVILASVATDLSLPRESSHYASPAATAVFADDSYLANTLSDYQIPKAVIQTILDNSLLSDGKTPTADGMTVANFTIADFQKLTTVSLATRTKNDDGSYSSKMSDAVANDIGSVKVYADSWQDSYDSTAGGVIISQNYEGACGNDKRAAMSDILQNGMYKNAYYLAGGPVAKNVNVWLNYLIAMIGTNTAMTTLDLTGAFSEMTYNTAMPQFARILGMMQIGASNVETLQLGSNPIMSQETNMNDHSSFAFSSSTLKNLDISNNGFTTLNTEMLGNMSGNLTNLNLAGNQITSITTNATTIFDKGSVDLSDAKLANDPNTNRILVSAINSGNGGISLGDEAVNTLVSNTMKDAAGGVSLNTNGLNQVASQLDSTTVDKLVTTSPALIDNKVLNTLVTSNATALTGDNFAKIAQTNPAAIDEDTLASLLTKNPDVLTPEVVQNLATSQSSALTPEVLGKIA</sequence>
<reference evidence="2 3" key="1">
    <citation type="submission" date="2018-03" db="EMBL/GenBank/DDBJ databases">
        <title>Genome sequencing of Weissella confusa isolates.</title>
        <authorList>
            <person name="Kajala I."/>
            <person name="Baruah R."/>
            <person name="Bergsveinson J."/>
            <person name="Juvonen R."/>
            <person name="Ziola B."/>
        </authorList>
    </citation>
    <scope>NUCLEOTIDE SEQUENCE [LARGE SCALE GENOMIC DNA]</scope>
    <source>
        <strain evidence="2 3">VTT E-062653</strain>
    </source>
</reference>
<dbReference type="OrthoDB" id="2272520at2"/>
<organism evidence="2 3">
    <name type="scientific">Weissella confusa</name>
    <name type="common">Lactobacillus confusus</name>
    <dbReference type="NCBI Taxonomy" id="1583"/>
    <lineage>
        <taxon>Bacteria</taxon>
        <taxon>Bacillati</taxon>
        <taxon>Bacillota</taxon>
        <taxon>Bacilli</taxon>
        <taxon>Lactobacillales</taxon>
        <taxon>Lactobacillaceae</taxon>
        <taxon>Weissella</taxon>
    </lineage>
</organism>
<accession>A0A4Z0RYE1</accession>
<feature type="chain" id="PRO_5039276670" description="Cell surface protein" evidence="1">
    <location>
        <begin position="19"/>
        <end position="469"/>
    </location>
</feature>
<keyword evidence="1" id="KW-0732">Signal</keyword>
<evidence type="ECO:0000313" key="2">
    <source>
        <dbReference type="EMBL" id="TGE74436.1"/>
    </source>
</evidence>
<dbReference type="PROSITE" id="PS51450">
    <property type="entry name" value="LRR"/>
    <property type="match status" value="1"/>
</dbReference>
<evidence type="ECO:0000313" key="3">
    <source>
        <dbReference type="Proteomes" id="UP000297646"/>
    </source>
</evidence>
<protein>
    <recommendedName>
        <fullName evidence="4">Cell surface protein</fullName>
    </recommendedName>
</protein>
<feature type="signal peptide" evidence="1">
    <location>
        <begin position="1"/>
        <end position="18"/>
    </location>
</feature>
<dbReference type="AlphaFoldDB" id="A0A4Z0RYE1"/>
<dbReference type="EMBL" id="PVSN01000020">
    <property type="protein sequence ID" value="TGE74436.1"/>
    <property type="molecule type" value="Genomic_DNA"/>
</dbReference>
<dbReference type="InterPro" id="IPR032675">
    <property type="entry name" value="LRR_dom_sf"/>
</dbReference>
<dbReference type="RefSeq" id="WP_135518494.1">
    <property type="nucleotide sequence ID" value="NZ_PVSN01000020.1"/>
</dbReference>
<evidence type="ECO:0008006" key="4">
    <source>
        <dbReference type="Google" id="ProtNLM"/>
    </source>
</evidence>
<dbReference type="Proteomes" id="UP000297646">
    <property type="component" value="Unassembled WGS sequence"/>
</dbReference>
<comment type="caution">
    <text evidence="2">The sequence shown here is derived from an EMBL/GenBank/DDBJ whole genome shotgun (WGS) entry which is preliminary data.</text>
</comment>
<dbReference type="Gene3D" id="3.80.10.10">
    <property type="entry name" value="Ribonuclease Inhibitor"/>
    <property type="match status" value="1"/>
</dbReference>
<evidence type="ECO:0000256" key="1">
    <source>
        <dbReference type="SAM" id="SignalP"/>
    </source>
</evidence>
<name>A0A4Z0RYE1_WEICO</name>
<proteinExistence type="predicted"/>
<gene>
    <name evidence="2" type="ORF">C6P11_03055</name>
</gene>
<dbReference type="SUPFAM" id="SSF52047">
    <property type="entry name" value="RNI-like"/>
    <property type="match status" value="1"/>
</dbReference>